<proteinExistence type="predicted"/>
<accession>A0ABT1TFH5</accession>
<reference evidence="4 5" key="1">
    <citation type="submission" date="2022-07" db="EMBL/GenBank/DDBJ databases">
        <title>Methylomonas rivi sp. nov., Methylomonas rosea sp. nov., Methylomonas aureus sp. nov. and Methylomonas subterranea sp. nov., four novel methanotrophs isolated from a freshwater creek and the deep terrestrial subsurface.</title>
        <authorList>
            <person name="Abin C."/>
            <person name="Sankaranarayanan K."/>
            <person name="Garner C."/>
            <person name="Sindelar R."/>
            <person name="Kotary K."/>
            <person name="Garner R."/>
            <person name="Barclay S."/>
            <person name="Lawson P."/>
            <person name="Krumholz L."/>
        </authorList>
    </citation>
    <scope>NUCLEOTIDE SEQUENCE [LARGE SCALE GENOMIC DNA]</scope>
    <source>
        <strain evidence="4 5">SURF-2</strain>
    </source>
</reference>
<evidence type="ECO:0000313" key="5">
    <source>
        <dbReference type="Proteomes" id="UP001524499"/>
    </source>
</evidence>
<dbReference type="InterPro" id="IPR006162">
    <property type="entry name" value="Ppantetheine_attach_site"/>
</dbReference>
<name>A0ABT1TFH5_9GAMM</name>
<dbReference type="SUPFAM" id="SSF47336">
    <property type="entry name" value="ACP-like"/>
    <property type="match status" value="1"/>
</dbReference>
<keyword evidence="2" id="KW-0597">Phosphoprotein</keyword>
<gene>
    <name evidence="4" type="ORF">NP590_08880</name>
</gene>
<dbReference type="Pfam" id="PF00550">
    <property type="entry name" value="PP-binding"/>
    <property type="match status" value="1"/>
</dbReference>
<dbReference type="InterPro" id="IPR036736">
    <property type="entry name" value="ACP-like_sf"/>
</dbReference>
<dbReference type="EMBL" id="JANIBJ010000013">
    <property type="protein sequence ID" value="MCQ8104217.1"/>
    <property type="molecule type" value="Genomic_DNA"/>
</dbReference>
<evidence type="ECO:0000259" key="3">
    <source>
        <dbReference type="PROSITE" id="PS50075"/>
    </source>
</evidence>
<dbReference type="InterPro" id="IPR009081">
    <property type="entry name" value="PP-bd_ACP"/>
</dbReference>
<dbReference type="PROSITE" id="PS00012">
    <property type="entry name" value="PHOSPHOPANTETHEINE"/>
    <property type="match status" value="1"/>
</dbReference>
<evidence type="ECO:0000256" key="2">
    <source>
        <dbReference type="ARBA" id="ARBA00022553"/>
    </source>
</evidence>
<dbReference type="PROSITE" id="PS50075">
    <property type="entry name" value="CARRIER"/>
    <property type="match status" value="1"/>
</dbReference>
<sequence>MKEQLKAFIFSELIYHEDPAAFGDDDDLLEAGLDSMGIMRLIMFAEKEFGVILPDTEIEPDNVQSLNALENWIKQAPQNA</sequence>
<feature type="domain" description="Carrier" evidence="3">
    <location>
        <begin position="1"/>
        <end position="77"/>
    </location>
</feature>
<dbReference type="RefSeq" id="WP_256601995.1">
    <property type="nucleotide sequence ID" value="NZ_JANIBJ010000013.1"/>
</dbReference>
<dbReference type="Gene3D" id="1.10.1200.10">
    <property type="entry name" value="ACP-like"/>
    <property type="match status" value="1"/>
</dbReference>
<organism evidence="4 5">
    <name type="scientific">Methylomonas subterranea</name>
    <dbReference type="NCBI Taxonomy" id="2952225"/>
    <lineage>
        <taxon>Bacteria</taxon>
        <taxon>Pseudomonadati</taxon>
        <taxon>Pseudomonadota</taxon>
        <taxon>Gammaproteobacteria</taxon>
        <taxon>Methylococcales</taxon>
        <taxon>Methylococcaceae</taxon>
        <taxon>Methylomonas</taxon>
    </lineage>
</organism>
<keyword evidence="5" id="KW-1185">Reference proteome</keyword>
<comment type="caution">
    <text evidence="4">The sequence shown here is derived from an EMBL/GenBank/DDBJ whole genome shotgun (WGS) entry which is preliminary data.</text>
</comment>
<evidence type="ECO:0000256" key="1">
    <source>
        <dbReference type="ARBA" id="ARBA00022450"/>
    </source>
</evidence>
<evidence type="ECO:0000313" key="4">
    <source>
        <dbReference type="EMBL" id="MCQ8104217.1"/>
    </source>
</evidence>
<keyword evidence="1" id="KW-0596">Phosphopantetheine</keyword>
<dbReference type="Proteomes" id="UP001524499">
    <property type="component" value="Unassembled WGS sequence"/>
</dbReference>
<protein>
    <submittedName>
        <fullName evidence="4">Acyl carrier protein</fullName>
    </submittedName>
</protein>